<dbReference type="AlphaFoldDB" id="A0A0N1IA06"/>
<name>A0A0N1IA06_PAPMA</name>
<evidence type="ECO:0000313" key="2">
    <source>
        <dbReference type="Proteomes" id="UP000053240"/>
    </source>
</evidence>
<reference evidence="1 2" key="1">
    <citation type="journal article" date="2015" name="Nat. Commun.">
        <title>Outbred genome sequencing and CRISPR/Cas9 gene editing in butterflies.</title>
        <authorList>
            <person name="Li X."/>
            <person name="Fan D."/>
            <person name="Zhang W."/>
            <person name="Liu G."/>
            <person name="Zhang L."/>
            <person name="Zhao L."/>
            <person name="Fang X."/>
            <person name="Chen L."/>
            <person name="Dong Y."/>
            <person name="Chen Y."/>
            <person name="Ding Y."/>
            <person name="Zhao R."/>
            <person name="Feng M."/>
            <person name="Zhu Y."/>
            <person name="Feng Y."/>
            <person name="Jiang X."/>
            <person name="Zhu D."/>
            <person name="Xiang H."/>
            <person name="Feng X."/>
            <person name="Li S."/>
            <person name="Wang J."/>
            <person name="Zhang G."/>
            <person name="Kronforst M.R."/>
            <person name="Wang W."/>
        </authorList>
    </citation>
    <scope>NUCLEOTIDE SEQUENCE [LARGE SCALE GENOMIC DNA]</scope>
    <source>
        <strain evidence="1">Ya'a_city_454_Pm</strain>
        <tissue evidence="1">Whole body</tissue>
    </source>
</reference>
<dbReference type="InParanoid" id="A0A0N1IA06"/>
<dbReference type="Proteomes" id="UP000053240">
    <property type="component" value="Unassembled WGS sequence"/>
</dbReference>
<accession>A0A0N1IA06</accession>
<keyword evidence="2" id="KW-1185">Reference proteome</keyword>
<sequence>MSNQEARLDISKCWEFNVNDVGIQNNLSFRQQIKTDGVVFDQYVETKVLLLAVSSDIMKHDQYPISCRVRKQYLEVAS</sequence>
<protein>
    <submittedName>
        <fullName evidence="1">Uncharacterized protein</fullName>
    </submittedName>
</protein>
<gene>
    <name evidence="1" type="ORF">RR48_04498</name>
</gene>
<organism evidence="1 2">
    <name type="scientific">Papilio machaon</name>
    <name type="common">Old World swallowtail butterfly</name>
    <dbReference type="NCBI Taxonomy" id="76193"/>
    <lineage>
        <taxon>Eukaryota</taxon>
        <taxon>Metazoa</taxon>
        <taxon>Ecdysozoa</taxon>
        <taxon>Arthropoda</taxon>
        <taxon>Hexapoda</taxon>
        <taxon>Insecta</taxon>
        <taxon>Pterygota</taxon>
        <taxon>Neoptera</taxon>
        <taxon>Endopterygota</taxon>
        <taxon>Lepidoptera</taxon>
        <taxon>Glossata</taxon>
        <taxon>Ditrysia</taxon>
        <taxon>Papilionoidea</taxon>
        <taxon>Papilionidae</taxon>
        <taxon>Papilioninae</taxon>
        <taxon>Papilio</taxon>
    </lineage>
</organism>
<proteinExistence type="predicted"/>
<evidence type="ECO:0000313" key="1">
    <source>
        <dbReference type="EMBL" id="KPJ14672.1"/>
    </source>
</evidence>
<dbReference type="EMBL" id="KQ460448">
    <property type="protein sequence ID" value="KPJ14672.1"/>
    <property type="molecule type" value="Genomic_DNA"/>
</dbReference>